<organism evidence="1">
    <name type="scientific">marine metagenome</name>
    <dbReference type="NCBI Taxonomy" id="408172"/>
    <lineage>
        <taxon>unclassified sequences</taxon>
        <taxon>metagenomes</taxon>
        <taxon>ecological metagenomes</taxon>
    </lineage>
</organism>
<name>A0A381RWZ4_9ZZZZ</name>
<sequence length="26" mass="3028">MIMFEILGIFLFNDYGRLAQLVRVPA</sequence>
<evidence type="ECO:0000313" key="1">
    <source>
        <dbReference type="EMBL" id="SUZ96362.1"/>
    </source>
</evidence>
<proteinExistence type="predicted"/>
<accession>A0A381RWZ4</accession>
<reference evidence="1" key="1">
    <citation type="submission" date="2018-05" db="EMBL/GenBank/DDBJ databases">
        <authorList>
            <person name="Lanie J.A."/>
            <person name="Ng W.-L."/>
            <person name="Kazmierczak K.M."/>
            <person name="Andrzejewski T.M."/>
            <person name="Davidsen T.M."/>
            <person name="Wayne K.J."/>
            <person name="Tettelin H."/>
            <person name="Glass J.I."/>
            <person name="Rusch D."/>
            <person name="Podicherti R."/>
            <person name="Tsui H.-C.T."/>
            <person name="Winkler M.E."/>
        </authorList>
    </citation>
    <scope>NUCLEOTIDE SEQUENCE</scope>
</reference>
<protein>
    <submittedName>
        <fullName evidence="1">Uncharacterized protein</fullName>
    </submittedName>
</protein>
<gene>
    <name evidence="1" type="ORF">METZ01_LOCUS49216</name>
</gene>
<dbReference type="EMBL" id="UINC01002408">
    <property type="protein sequence ID" value="SUZ96362.1"/>
    <property type="molecule type" value="Genomic_DNA"/>
</dbReference>
<dbReference type="AlphaFoldDB" id="A0A381RWZ4"/>